<keyword evidence="3" id="KW-1185">Reference proteome</keyword>
<gene>
    <name evidence="2" type="ORF">QRX50_31675</name>
</gene>
<proteinExistence type="predicted"/>
<feature type="region of interest" description="Disordered" evidence="1">
    <location>
        <begin position="82"/>
        <end position="130"/>
    </location>
</feature>
<reference evidence="2 3" key="1">
    <citation type="submission" date="2023-06" db="EMBL/GenBank/DDBJ databases">
        <authorList>
            <person name="Oyuntsetseg B."/>
            <person name="Kim S.B."/>
        </authorList>
    </citation>
    <scope>NUCLEOTIDE SEQUENCE [LARGE SCALE GENOMIC DNA]</scope>
    <source>
        <strain evidence="2 3">2-15</strain>
    </source>
</reference>
<organism evidence="2 3">
    <name type="scientific">Amycolatopsis carbonis</name>
    <dbReference type="NCBI Taxonomy" id="715471"/>
    <lineage>
        <taxon>Bacteria</taxon>
        <taxon>Bacillati</taxon>
        <taxon>Actinomycetota</taxon>
        <taxon>Actinomycetes</taxon>
        <taxon>Pseudonocardiales</taxon>
        <taxon>Pseudonocardiaceae</taxon>
        <taxon>Amycolatopsis</taxon>
    </lineage>
</organism>
<feature type="compositionally biased region" description="Acidic residues" evidence="1">
    <location>
        <begin position="106"/>
        <end position="119"/>
    </location>
</feature>
<dbReference type="RefSeq" id="WP_285966781.1">
    <property type="nucleotide sequence ID" value="NZ_CP127294.1"/>
</dbReference>
<protein>
    <submittedName>
        <fullName evidence="2">Uncharacterized protein</fullName>
    </submittedName>
</protein>
<dbReference type="KEGG" id="acab:QRX50_31675"/>
<evidence type="ECO:0000256" key="1">
    <source>
        <dbReference type="SAM" id="MobiDB-lite"/>
    </source>
</evidence>
<sequence length="130" mass="14373">MSNPIDFIENLVDKLGRPVFLPKGIKDIPKDIIELAADVFDKLMHGTPRVFQNDKGQTVTISTPVVWLPDFKLGDDWKEVTDPKKIEELSKIPDPPEDKPVKPQSEPDDFGDGEGEGGGEDGPAPKKRGR</sequence>
<dbReference type="AlphaFoldDB" id="A0A9Y2IBE7"/>
<feature type="compositionally biased region" description="Basic and acidic residues" evidence="1">
    <location>
        <begin position="82"/>
        <end position="101"/>
    </location>
</feature>
<dbReference type="Proteomes" id="UP001236014">
    <property type="component" value="Chromosome"/>
</dbReference>
<name>A0A9Y2IBE7_9PSEU</name>
<dbReference type="EMBL" id="CP127294">
    <property type="protein sequence ID" value="WIX76020.1"/>
    <property type="molecule type" value="Genomic_DNA"/>
</dbReference>
<accession>A0A9Y2IBE7</accession>
<evidence type="ECO:0000313" key="2">
    <source>
        <dbReference type="EMBL" id="WIX76020.1"/>
    </source>
</evidence>
<evidence type="ECO:0000313" key="3">
    <source>
        <dbReference type="Proteomes" id="UP001236014"/>
    </source>
</evidence>